<proteinExistence type="predicted"/>
<dbReference type="Pfam" id="PF20434">
    <property type="entry name" value="BD-FAE"/>
    <property type="match status" value="1"/>
</dbReference>
<dbReference type="SUPFAM" id="SSF53474">
    <property type="entry name" value="alpha/beta-Hydrolases"/>
    <property type="match status" value="1"/>
</dbReference>
<dbReference type="PANTHER" id="PTHR48081">
    <property type="entry name" value="AB HYDROLASE SUPERFAMILY PROTEIN C4A8.06C"/>
    <property type="match status" value="1"/>
</dbReference>
<keyword evidence="3" id="KW-0732">Signal</keyword>
<dbReference type="RefSeq" id="WP_058746155.1">
    <property type="nucleotide sequence ID" value="NZ_LDTF01000076.1"/>
</dbReference>
<protein>
    <submittedName>
        <fullName evidence="5">Esterase</fullName>
    </submittedName>
</protein>
<name>A0A147INI4_9SPHN</name>
<evidence type="ECO:0000259" key="4">
    <source>
        <dbReference type="Pfam" id="PF20434"/>
    </source>
</evidence>
<dbReference type="PROSITE" id="PS51318">
    <property type="entry name" value="TAT"/>
    <property type="match status" value="1"/>
</dbReference>
<keyword evidence="1" id="KW-0378">Hydrolase</keyword>
<dbReference type="InterPro" id="IPR006311">
    <property type="entry name" value="TAT_signal"/>
</dbReference>
<dbReference type="EMBL" id="LDTF01000076">
    <property type="protein sequence ID" value="KTT96808.1"/>
    <property type="molecule type" value="Genomic_DNA"/>
</dbReference>
<organism evidence="5 6">
    <name type="scientific">Sphingomonas yabuuchiae</name>
    <dbReference type="NCBI Taxonomy" id="172044"/>
    <lineage>
        <taxon>Bacteria</taxon>
        <taxon>Pseudomonadati</taxon>
        <taxon>Pseudomonadota</taxon>
        <taxon>Alphaproteobacteria</taxon>
        <taxon>Sphingomonadales</taxon>
        <taxon>Sphingomonadaceae</taxon>
        <taxon>Sphingomonas</taxon>
    </lineage>
</organism>
<dbReference type="Proteomes" id="UP000073923">
    <property type="component" value="Unassembled WGS sequence"/>
</dbReference>
<dbReference type="InterPro" id="IPR050300">
    <property type="entry name" value="GDXG_lipolytic_enzyme"/>
</dbReference>
<dbReference type="PANTHER" id="PTHR48081:SF6">
    <property type="entry name" value="PEPTIDASE S9 PROLYL OLIGOPEPTIDASE CATALYTIC DOMAIN-CONTAINING PROTEIN"/>
    <property type="match status" value="1"/>
</dbReference>
<comment type="caution">
    <text evidence="5">The sequence shown here is derived from an EMBL/GenBank/DDBJ whole genome shotgun (WGS) entry which is preliminary data.</text>
</comment>
<dbReference type="AlphaFoldDB" id="A0A147INI4"/>
<feature type="chain" id="PRO_5007548798" evidence="3">
    <location>
        <begin position="25"/>
        <end position="331"/>
    </location>
</feature>
<dbReference type="OrthoDB" id="9771666at2"/>
<evidence type="ECO:0000256" key="1">
    <source>
        <dbReference type="ARBA" id="ARBA00022801"/>
    </source>
</evidence>
<dbReference type="GO" id="GO:0016787">
    <property type="term" value="F:hydrolase activity"/>
    <property type="evidence" value="ECO:0007669"/>
    <property type="project" value="UniProtKB-KW"/>
</dbReference>
<evidence type="ECO:0000313" key="5">
    <source>
        <dbReference type="EMBL" id="KTT96808.1"/>
    </source>
</evidence>
<evidence type="ECO:0000313" key="6">
    <source>
        <dbReference type="Proteomes" id="UP000073923"/>
    </source>
</evidence>
<gene>
    <name evidence="5" type="ORF">NS355_13330</name>
</gene>
<feature type="region of interest" description="Disordered" evidence="2">
    <location>
        <begin position="44"/>
        <end position="69"/>
    </location>
</feature>
<evidence type="ECO:0000256" key="3">
    <source>
        <dbReference type="SAM" id="SignalP"/>
    </source>
</evidence>
<feature type="signal peptide" evidence="3">
    <location>
        <begin position="1"/>
        <end position="24"/>
    </location>
</feature>
<evidence type="ECO:0000256" key="2">
    <source>
        <dbReference type="SAM" id="MobiDB-lite"/>
    </source>
</evidence>
<dbReference type="InterPro" id="IPR029058">
    <property type="entry name" value="AB_hydrolase_fold"/>
</dbReference>
<feature type="domain" description="BD-FAE-like" evidence="4">
    <location>
        <begin position="96"/>
        <end position="279"/>
    </location>
</feature>
<sequence>MIDRRSLIGAMATVPLASRVAAQAAPAAPAQAVPAMTPWPPAEHFPLWPGRPPSARATLPKPNPSMNGPAGRQELWLRGTASPIVAVFRPERPDGRAVLTIPGGGYGFVSIQNEGIDVAKTLNPHGITVFALSYRLPSEGWDDQANVPLQDAQRAMRLIRANAARYGIDAAKLGIVGFSAGGHLAASLTVGYDDKVYNPVDAADRQSAKPRFSGLVYPVASLSTPNTHPGSRDNLLGPNPDPATKARYDTPRRINASTPPLFLVHAVDDGLVPLDQSIDVLTQARAARVPVEAHFFEKGGHGFGAMSAPEGAPARLWPDLFDRWITQTLRS</sequence>
<reference evidence="5 6" key="1">
    <citation type="journal article" date="2016" name="Front. Microbiol.">
        <title>Genomic Resource of Rice Seed Associated Bacteria.</title>
        <authorList>
            <person name="Midha S."/>
            <person name="Bansal K."/>
            <person name="Sharma S."/>
            <person name="Kumar N."/>
            <person name="Patil P.P."/>
            <person name="Chaudhry V."/>
            <person name="Patil P.B."/>
        </authorList>
    </citation>
    <scope>NUCLEOTIDE SEQUENCE [LARGE SCALE GENOMIC DNA]</scope>
    <source>
        <strain evidence="5 6">NS355</strain>
    </source>
</reference>
<dbReference type="PATRIC" id="fig|172044.3.peg.3007"/>
<accession>A0A147INI4</accession>
<dbReference type="Gene3D" id="3.40.50.1820">
    <property type="entry name" value="alpha/beta hydrolase"/>
    <property type="match status" value="1"/>
</dbReference>
<dbReference type="InterPro" id="IPR049492">
    <property type="entry name" value="BD-FAE-like_dom"/>
</dbReference>